<evidence type="ECO:0000256" key="1">
    <source>
        <dbReference type="SAM" id="MobiDB-lite"/>
    </source>
</evidence>
<gene>
    <name evidence="2" type="ORF">CS062_21450</name>
</gene>
<feature type="compositionally biased region" description="Low complexity" evidence="1">
    <location>
        <begin position="332"/>
        <end position="346"/>
    </location>
</feature>
<name>A0A2G9C6D8_9BURK</name>
<dbReference type="OrthoDB" id="9814037at2"/>
<dbReference type="Proteomes" id="UP000231501">
    <property type="component" value="Unassembled WGS sequence"/>
</dbReference>
<feature type="region of interest" description="Disordered" evidence="1">
    <location>
        <begin position="1"/>
        <end position="26"/>
    </location>
</feature>
<organism evidence="2 3">
    <name type="scientific">Roseateles chitinivorans</name>
    <dbReference type="NCBI Taxonomy" id="2917965"/>
    <lineage>
        <taxon>Bacteria</taxon>
        <taxon>Pseudomonadati</taxon>
        <taxon>Pseudomonadota</taxon>
        <taxon>Betaproteobacteria</taxon>
        <taxon>Burkholderiales</taxon>
        <taxon>Sphaerotilaceae</taxon>
        <taxon>Roseateles</taxon>
    </lineage>
</organism>
<evidence type="ECO:0000313" key="3">
    <source>
        <dbReference type="Proteomes" id="UP000231501"/>
    </source>
</evidence>
<accession>A0A2G9C6D8</accession>
<dbReference type="EMBL" id="PEOG01000079">
    <property type="protein sequence ID" value="PIM51109.1"/>
    <property type="molecule type" value="Genomic_DNA"/>
</dbReference>
<dbReference type="AlphaFoldDB" id="A0A2G9C6D8"/>
<keyword evidence="3" id="KW-1185">Reference proteome</keyword>
<feature type="region of interest" description="Disordered" evidence="1">
    <location>
        <begin position="318"/>
        <end position="347"/>
    </location>
</feature>
<protein>
    <submittedName>
        <fullName evidence="2">Uncharacterized protein</fullName>
    </submittedName>
</protein>
<dbReference type="RefSeq" id="WP_099863607.1">
    <property type="nucleotide sequence ID" value="NZ_PEOG01000079.1"/>
</dbReference>
<proteinExistence type="predicted"/>
<feature type="compositionally biased region" description="Basic and acidic residues" evidence="1">
    <location>
        <begin position="318"/>
        <end position="329"/>
    </location>
</feature>
<comment type="caution">
    <text evidence="2">The sequence shown here is derived from an EMBL/GenBank/DDBJ whole genome shotgun (WGS) entry which is preliminary data.</text>
</comment>
<reference evidence="2 3" key="1">
    <citation type="submission" date="2017-11" db="EMBL/GenBank/DDBJ databases">
        <title>Draft genome sequence of Mitsuaria sp. HWN-4.</title>
        <authorList>
            <person name="Gundlapally S.R."/>
        </authorList>
    </citation>
    <scope>NUCLEOTIDE SEQUENCE [LARGE SCALE GENOMIC DNA]</scope>
    <source>
        <strain evidence="2 3">HWN-4</strain>
    </source>
</reference>
<sequence length="361" mass="39534">MSLPTSTPGRRPGDDFPDTVPEAPPPLPALAMAHELPLRKGAFVDCPQCRAPMRHLSLPGHHAPATVDIDHCGPCGLVWFDARESVQLSPAAWIQLLRDLHQLRQADRPQAPSRACPLCAKALKQVRNLTRYGRFPVLECGGCGGHLHSQAGMLAERGLVRPLLPAERGALQAERRQLCCLSCGGPADGKGEDCPWCRSPLVMIDMPRLTNALRRRSPSEPLMMPNGGKPLGWACRGCGAPMDPTRETRCGHCHHAVVVPSLEELGPLLDALEHDGRVAEEEAEEERRRRLASYVAPSDPAGGKHGLFWKGEYEKRYDRENERRDRGGARDWPSSGWPEPSGGSPPTLMEIALRIAGLLLR</sequence>
<evidence type="ECO:0000313" key="2">
    <source>
        <dbReference type="EMBL" id="PIM51109.1"/>
    </source>
</evidence>